<dbReference type="PROSITE" id="PS01076">
    <property type="entry name" value="ACETATE_KINASE_2"/>
    <property type="match status" value="1"/>
</dbReference>
<dbReference type="UniPathway" id="UPA00340">
    <property type="reaction ID" value="UER00458"/>
</dbReference>
<keyword evidence="7" id="KW-1185">Reference proteome</keyword>
<dbReference type="Gene3D" id="3.30.420.40">
    <property type="match status" value="2"/>
</dbReference>
<evidence type="ECO:0000256" key="4">
    <source>
        <dbReference type="ARBA" id="ARBA00022840"/>
    </source>
</evidence>
<comment type="cofactor">
    <cofactor evidence="5">
        <name>Mg(2+)</name>
        <dbReference type="ChEBI" id="CHEBI:18420"/>
    </cofactor>
</comment>
<dbReference type="EMBL" id="SDEE01000309">
    <property type="protein sequence ID" value="RXW17839.1"/>
    <property type="molecule type" value="Genomic_DNA"/>
</dbReference>
<gene>
    <name evidence="6" type="ORF">EST38_g8025</name>
</gene>
<keyword evidence="1 5" id="KW-0808">Transferase</keyword>
<feature type="binding site" evidence="5">
    <location>
        <position position="10"/>
    </location>
    <ligand>
        <name>Mg(2+)</name>
        <dbReference type="ChEBI" id="CHEBI:18420"/>
    </ligand>
</feature>
<evidence type="ECO:0000256" key="1">
    <source>
        <dbReference type="ARBA" id="ARBA00022679"/>
    </source>
</evidence>
<comment type="caution">
    <text evidence="6">The sequence shown here is derived from an EMBL/GenBank/DDBJ whole genome shotgun (WGS) entry which is preliminary data.</text>
</comment>
<dbReference type="PANTHER" id="PTHR21060">
    <property type="entry name" value="ACETATE KINASE"/>
    <property type="match status" value="1"/>
</dbReference>
<keyword evidence="2 5" id="KW-0547">Nucleotide-binding</keyword>
<comment type="similarity">
    <text evidence="5">Belongs to the acetokinase family.</text>
</comment>
<dbReference type="PRINTS" id="PR00471">
    <property type="entry name" value="ACETATEKNASE"/>
</dbReference>
<dbReference type="Pfam" id="PF00871">
    <property type="entry name" value="Acetate_kinase"/>
    <property type="match status" value="1"/>
</dbReference>
<dbReference type="InterPro" id="IPR043129">
    <property type="entry name" value="ATPase_NBD"/>
</dbReference>
<dbReference type="GO" id="GO:0006083">
    <property type="term" value="P:acetate metabolic process"/>
    <property type="evidence" value="ECO:0007669"/>
    <property type="project" value="TreeGrafter"/>
</dbReference>
<name>A0A4Q2DE89_9AGAR</name>
<dbReference type="GO" id="GO:0008776">
    <property type="term" value="F:acetate kinase activity"/>
    <property type="evidence" value="ECO:0007669"/>
    <property type="project" value="UniProtKB-UniRule"/>
</dbReference>
<dbReference type="PIRSF" id="PIRSF000722">
    <property type="entry name" value="Acetate_prop_kin"/>
    <property type="match status" value="1"/>
</dbReference>
<evidence type="ECO:0000256" key="3">
    <source>
        <dbReference type="ARBA" id="ARBA00022777"/>
    </source>
</evidence>
<dbReference type="Proteomes" id="UP000290288">
    <property type="component" value="Unassembled WGS sequence"/>
</dbReference>
<feature type="binding site" evidence="5">
    <location>
        <position position="17"/>
    </location>
    <ligand>
        <name>ATP</name>
        <dbReference type="ChEBI" id="CHEBI:30616"/>
    </ligand>
</feature>
<reference evidence="6 7" key="1">
    <citation type="submission" date="2019-01" db="EMBL/GenBank/DDBJ databases">
        <title>Draft genome sequence of Psathyrella aberdarensis IHI B618.</title>
        <authorList>
            <person name="Buettner E."/>
            <person name="Kellner H."/>
        </authorList>
    </citation>
    <scope>NUCLEOTIDE SEQUENCE [LARGE SCALE GENOMIC DNA]</scope>
    <source>
        <strain evidence="6 7">IHI B618</strain>
    </source>
</reference>
<keyword evidence="3 5" id="KW-0418">Kinase</keyword>
<dbReference type="HAMAP" id="MF_00020">
    <property type="entry name" value="Acetate_kinase"/>
    <property type="match status" value="1"/>
</dbReference>
<evidence type="ECO:0000256" key="5">
    <source>
        <dbReference type="HAMAP-Rule" id="MF_03131"/>
    </source>
</evidence>
<dbReference type="EC" id="2.7.2.1" evidence="5"/>
<feature type="site" description="Transition state stabilizer" evidence="5">
    <location>
        <position position="251"/>
    </location>
</feature>
<evidence type="ECO:0000313" key="7">
    <source>
        <dbReference type="Proteomes" id="UP000290288"/>
    </source>
</evidence>
<dbReference type="InterPro" id="IPR000890">
    <property type="entry name" value="Aliphatic_acid_kin_short-chain"/>
</dbReference>
<dbReference type="NCBIfam" id="TIGR00016">
    <property type="entry name" value="ackA"/>
    <property type="match status" value="1"/>
</dbReference>
<organism evidence="6 7">
    <name type="scientific">Candolleomyces aberdarensis</name>
    <dbReference type="NCBI Taxonomy" id="2316362"/>
    <lineage>
        <taxon>Eukaryota</taxon>
        <taxon>Fungi</taxon>
        <taxon>Dikarya</taxon>
        <taxon>Basidiomycota</taxon>
        <taxon>Agaricomycotina</taxon>
        <taxon>Agaricomycetes</taxon>
        <taxon>Agaricomycetidae</taxon>
        <taxon>Agaricales</taxon>
        <taxon>Agaricineae</taxon>
        <taxon>Psathyrellaceae</taxon>
        <taxon>Candolleomyces</taxon>
    </lineage>
</organism>
<dbReference type="AlphaFoldDB" id="A0A4Q2DE89"/>
<keyword evidence="4 5" id="KW-0067">ATP-binding</keyword>
<dbReference type="STRING" id="2316362.A0A4Q2DE89"/>
<comment type="pathway">
    <text evidence="5">Metabolic intermediate biosynthesis; acetyl-CoA biosynthesis; acetyl-CoA from acetate: step 1/2.</text>
</comment>
<dbReference type="GO" id="GO:0005524">
    <property type="term" value="F:ATP binding"/>
    <property type="evidence" value="ECO:0007669"/>
    <property type="project" value="UniProtKB-KW"/>
</dbReference>
<feature type="binding site" evidence="5">
    <location>
        <position position="427"/>
    </location>
    <ligand>
        <name>Mg(2+)</name>
        <dbReference type="ChEBI" id="CHEBI:18420"/>
    </ligand>
</feature>
<feature type="site" description="Transition state stabilizer" evidence="5">
    <location>
        <position position="190"/>
    </location>
</feature>
<accession>A0A4Q2DE89</accession>
<dbReference type="PANTHER" id="PTHR21060:SF15">
    <property type="entry name" value="ACETATE KINASE-RELATED"/>
    <property type="match status" value="1"/>
</dbReference>
<feature type="active site" description="Proton donor/acceptor" evidence="5">
    <location>
        <position position="158"/>
    </location>
</feature>
<dbReference type="OrthoDB" id="67445at2759"/>
<protein>
    <recommendedName>
        <fullName evidence="5">Probable acetate kinase</fullName>
        <ecNumber evidence="5">2.7.2.1</ecNumber>
    </recommendedName>
    <alternativeName>
        <fullName evidence="5">Acetokinase</fullName>
    </alternativeName>
</protein>
<dbReference type="InterPro" id="IPR004372">
    <property type="entry name" value="Ac/propionate_kinase"/>
</dbReference>
<dbReference type="InterPro" id="IPR023865">
    <property type="entry name" value="Aliphatic_acid_kinase_CS"/>
</dbReference>
<comment type="catalytic activity">
    <reaction evidence="5">
        <text>acetate + ATP = acetyl phosphate + ADP</text>
        <dbReference type="Rhea" id="RHEA:11352"/>
        <dbReference type="ChEBI" id="CHEBI:22191"/>
        <dbReference type="ChEBI" id="CHEBI:30089"/>
        <dbReference type="ChEBI" id="CHEBI:30616"/>
        <dbReference type="ChEBI" id="CHEBI:456216"/>
        <dbReference type="EC" id="2.7.2.1"/>
    </reaction>
</comment>
<keyword evidence="5" id="KW-0460">Magnesium</keyword>
<dbReference type="PROSITE" id="PS01075">
    <property type="entry name" value="ACETATE_KINASE_1"/>
    <property type="match status" value="1"/>
</dbReference>
<sequence length="442" mass="48092">MASNLILALNSGSSSLKITLYARRDDYQDDHGVDLLLTASLSNISAPPAKFTFETHSGSKEVNRSEEVDSVYDHATAFAHFLDCLENDAGLDKGRIVYICHRVVHGGDYAEPVIIDEESYEKIEHLSDLAPLHNGAALSVIKACIEKLPNAKSIAYFDTIFHRPIPVHIASCAIDQSIAGPKGLKKYGFHGLSYAFVLRAVSKFLKQPPENLNLIVLHLGSGASACAIKHGRSLDTSMGLTPLNGLPGATRSGAIDPSLIFHYTNRAGRITHDPSFAAHVGVTEAEDILNRRSGWKSLTGTTDFGEISKKAELDNPDPSIASRNPNRLAFDLFLDRILNYVGSYHLKLEGKVDALVFAGGIGERGTELRQMIADKVQCLGYESLDKDLNTNVAKSSEDVVAISTCGTQVDVDGGGRKKRIIVCHTDEQYEMANNCALNKSRW</sequence>
<keyword evidence="5" id="KW-0479">Metal-binding</keyword>
<proteinExistence type="inferred from homology"/>
<dbReference type="GO" id="GO:0006085">
    <property type="term" value="P:acetyl-CoA biosynthetic process"/>
    <property type="evidence" value="ECO:0007669"/>
    <property type="project" value="UniProtKB-UniRule"/>
</dbReference>
<evidence type="ECO:0000313" key="6">
    <source>
        <dbReference type="EMBL" id="RXW17839.1"/>
    </source>
</evidence>
<feature type="binding site" evidence="5">
    <location>
        <position position="102"/>
    </location>
    <ligand>
        <name>substrate</name>
    </ligand>
</feature>
<feature type="binding site" evidence="5">
    <location>
        <begin position="218"/>
        <end position="222"/>
    </location>
    <ligand>
        <name>ATP</name>
        <dbReference type="ChEBI" id="CHEBI:30616"/>
    </ligand>
</feature>
<evidence type="ECO:0000256" key="2">
    <source>
        <dbReference type="ARBA" id="ARBA00022741"/>
    </source>
</evidence>
<comment type="caution">
    <text evidence="5">Lacks conserved residue(s) required for the propagation of feature annotation.</text>
</comment>
<dbReference type="SUPFAM" id="SSF53067">
    <property type="entry name" value="Actin-like ATPase domain"/>
    <property type="match status" value="2"/>
</dbReference>
<dbReference type="GO" id="GO:0000287">
    <property type="term" value="F:magnesium ion binding"/>
    <property type="evidence" value="ECO:0007669"/>
    <property type="project" value="UniProtKB-UniRule"/>
</dbReference>